<dbReference type="CDD" id="cd05379">
    <property type="entry name" value="CAP_bacterial"/>
    <property type="match status" value="1"/>
</dbReference>
<keyword evidence="4" id="KW-1185">Reference proteome</keyword>
<feature type="chain" id="PRO_5012010386" evidence="1">
    <location>
        <begin position="32"/>
        <end position="178"/>
    </location>
</feature>
<gene>
    <name evidence="3" type="ORF">PSM7751_03438</name>
</gene>
<dbReference type="AlphaFoldDB" id="A0A1X6ZZK3"/>
<dbReference type="OrthoDB" id="9811255at2"/>
<feature type="domain" description="SCP" evidence="2">
    <location>
        <begin position="64"/>
        <end position="165"/>
    </location>
</feature>
<accession>A0A1X6ZZK3</accession>
<dbReference type="PROSITE" id="PS51257">
    <property type="entry name" value="PROKAR_LIPOPROTEIN"/>
    <property type="match status" value="1"/>
</dbReference>
<dbReference type="InterPro" id="IPR035940">
    <property type="entry name" value="CAP_sf"/>
</dbReference>
<dbReference type="PANTHER" id="PTHR31157">
    <property type="entry name" value="SCP DOMAIN-CONTAINING PROTEIN"/>
    <property type="match status" value="1"/>
</dbReference>
<sequence>MSGVRPLPQRPRARLALLTCLALMACQGGTARQAAQLTAPAGAAVALPASLPAPVVTREQGDLLTAINAFRSARGRAPLEPDPQARLAAERHARDLRGLGELSHVGSDGSSVGERVSREGMAWCRVAENLARGQSSAEMAVTGWSVSPGHRRNLLGDYTLVGTARNGEIWVAVFVKPC</sequence>
<feature type="signal peptide" evidence="1">
    <location>
        <begin position="1"/>
        <end position="31"/>
    </location>
</feature>
<dbReference type="SUPFAM" id="SSF55797">
    <property type="entry name" value="PR-1-like"/>
    <property type="match status" value="1"/>
</dbReference>
<dbReference type="EMBL" id="FWFN01000007">
    <property type="protein sequence ID" value="SLN66342.1"/>
    <property type="molecule type" value="Genomic_DNA"/>
</dbReference>
<evidence type="ECO:0000313" key="3">
    <source>
        <dbReference type="EMBL" id="SLN66342.1"/>
    </source>
</evidence>
<dbReference type="Gene3D" id="3.40.33.10">
    <property type="entry name" value="CAP"/>
    <property type="match status" value="1"/>
</dbReference>
<dbReference type="RefSeq" id="WP_085889462.1">
    <property type="nucleotide sequence ID" value="NZ_FWFN01000007.1"/>
</dbReference>
<organism evidence="3 4">
    <name type="scientific">Pseudooceanicola marinus</name>
    <dbReference type="NCBI Taxonomy" id="396013"/>
    <lineage>
        <taxon>Bacteria</taxon>
        <taxon>Pseudomonadati</taxon>
        <taxon>Pseudomonadota</taxon>
        <taxon>Alphaproteobacteria</taxon>
        <taxon>Rhodobacterales</taxon>
        <taxon>Paracoccaceae</taxon>
        <taxon>Pseudooceanicola</taxon>
    </lineage>
</organism>
<dbReference type="Pfam" id="PF00188">
    <property type="entry name" value="CAP"/>
    <property type="match status" value="1"/>
</dbReference>
<name>A0A1X6ZZK3_9RHOB</name>
<evidence type="ECO:0000313" key="4">
    <source>
        <dbReference type="Proteomes" id="UP000193963"/>
    </source>
</evidence>
<dbReference type="PANTHER" id="PTHR31157:SF1">
    <property type="entry name" value="SCP DOMAIN-CONTAINING PROTEIN"/>
    <property type="match status" value="1"/>
</dbReference>
<keyword evidence="1" id="KW-0732">Signal</keyword>
<reference evidence="3 4" key="1">
    <citation type="submission" date="2017-03" db="EMBL/GenBank/DDBJ databases">
        <authorList>
            <person name="Afonso C.L."/>
            <person name="Miller P.J."/>
            <person name="Scott M.A."/>
            <person name="Spackman E."/>
            <person name="Goraichik I."/>
            <person name="Dimitrov K.M."/>
            <person name="Suarez D.L."/>
            <person name="Swayne D.E."/>
        </authorList>
    </citation>
    <scope>NUCLEOTIDE SEQUENCE [LARGE SCALE GENOMIC DNA]</scope>
    <source>
        <strain evidence="3 4">CECT 7751</strain>
    </source>
</reference>
<dbReference type="InterPro" id="IPR014044">
    <property type="entry name" value="CAP_dom"/>
</dbReference>
<proteinExistence type="predicted"/>
<protein>
    <submittedName>
        <fullName evidence="3">Cysteine-rich secretory protein family protein</fullName>
    </submittedName>
</protein>
<evidence type="ECO:0000256" key="1">
    <source>
        <dbReference type="SAM" id="SignalP"/>
    </source>
</evidence>
<dbReference type="Proteomes" id="UP000193963">
    <property type="component" value="Unassembled WGS sequence"/>
</dbReference>
<evidence type="ECO:0000259" key="2">
    <source>
        <dbReference type="Pfam" id="PF00188"/>
    </source>
</evidence>